<evidence type="ECO:0000313" key="4">
    <source>
        <dbReference type="EMBL" id="KAL0482377.1"/>
    </source>
</evidence>
<dbReference type="EMBL" id="JAOPGA020000683">
    <property type="protein sequence ID" value="KAL0480702.1"/>
    <property type="molecule type" value="Genomic_DNA"/>
</dbReference>
<keyword evidence="5" id="KW-1185">Reference proteome</keyword>
<evidence type="ECO:0000256" key="1">
    <source>
        <dbReference type="SAM" id="SignalP"/>
    </source>
</evidence>
<dbReference type="AlphaFoldDB" id="A0AAW2Z187"/>
<evidence type="ECO:0000313" key="5">
    <source>
        <dbReference type="Proteomes" id="UP001431209"/>
    </source>
</evidence>
<dbReference type="Gene3D" id="1.10.530.10">
    <property type="match status" value="1"/>
</dbReference>
<feature type="chain" id="PRO_5044718146" evidence="1">
    <location>
        <begin position="20"/>
        <end position="144"/>
    </location>
</feature>
<name>A0AAW2Z187_9EUKA</name>
<feature type="signal peptide" evidence="1">
    <location>
        <begin position="1"/>
        <end position="19"/>
    </location>
</feature>
<evidence type="ECO:0000313" key="3">
    <source>
        <dbReference type="EMBL" id="KAL0480702.1"/>
    </source>
</evidence>
<accession>A0AAW2Z187</accession>
<dbReference type="SUPFAM" id="SSF53955">
    <property type="entry name" value="Lysozyme-like"/>
    <property type="match status" value="1"/>
</dbReference>
<evidence type="ECO:0000259" key="2">
    <source>
        <dbReference type="Pfam" id="PF18896"/>
    </source>
</evidence>
<feature type="domain" description="Transglycosylase SLT" evidence="2">
    <location>
        <begin position="75"/>
        <end position="137"/>
    </location>
</feature>
<organism evidence="4 5">
    <name type="scientific">Acrasis kona</name>
    <dbReference type="NCBI Taxonomy" id="1008807"/>
    <lineage>
        <taxon>Eukaryota</taxon>
        <taxon>Discoba</taxon>
        <taxon>Heterolobosea</taxon>
        <taxon>Tetramitia</taxon>
        <taxon>Eutetramitia</taxon>
        <taxon>Acrasidae</taxon>
        <taxon>Acrasis</taxon>
    </lineage>
</organism>
<keyword evidence="1" id="KW-0732">Signal</keyword>
<dbReference type="EMBL" id="JAOPGA020000844">
    <property type="protein sequence ID" value="KAL0482377.1"/>
    <property type="molecule type" value="Genomic_DNA"/>
</dbReference>
<protein>
    <submittedName>
        <fullName evidence="3">PlsX</fullName>
    </submittedName>
</protein>
<dbReference type="InterPro" id="IPR043992">
    <property type="entry name" value="SLT_3"/>
</dbReference>
<dbReference type="Proteomes" id="UP001431209">
    <property type="component" value="Unassembled WGS sequence"/>
</dbReference>
<dbReference type="Pfam" id="PF18896">
    <property type="entry name" value="SLT_3"/>
    <property type="match status" value="1"/>
</dbReference>
<dbReference type="InterPro" id="IPR023346">
    <property type="entry name" value="Lysozyme-like_dom_sf"/>
</dbReference>
<proteinExistence type="predicted"/>
<reference evidence="4 5" key="1">
    <citation type="submission" date="2024-03" db="EMBL/GenBank/DDBJ databases">
        <title>The Acrasis kona genome and developmental transcriptomes reveal deep origins of eukaryotic multicellular pathways.</title>
        <authorList>
            <person name="Sheikh S."/>
            <person name="Fu C.-J."/>
            <person name="Brown M.W."/>
            <person name="Baldauf S.L."/>
        </authorList>
    </citation>
    <scope>NUCLEOTIDE SEQUENCE [LARGE SCALE GENOMIC DNA]</scope>
    <source>
        <strain evidence="4 5">ATCC MYA-3509</strain>
    </source>
</reference>
<gene>
    <name evidence="3" type="ORF">AKO1_007020</name>
    <name evidence="4" type="ORF">AKO1_013020</name>
</gene>
<comment type="caution">
    <text evidence="4">The sequence shown here is derived from an EMBL/GenBank/DDBJ whole genome shotgun (WGS) entry which is preliminary data.</text>
</comment>
<sequence length="144" mass="15403">MRSSFLLLLILALVCATLCATNDTVPNSNCGGNCPSGRCTKCHCGTSRSQQDINAWCSKYTGWNQACCRCVVSRESAGNAHAENHNVGGSDDVGLWQINSMNWASCSGGQPPCDPNVNLKCAIKIWGYHKSFKLWSTCGACGCC</sequence>